<dbReference type="Proteomes" id="UP000295793">
    <property type="component" value="Unassembled WGS sequence"/>
</dbReference>
<feature type="transmembrane region" description="Helical" evidence="2">
    <location>
        <begin position="419"/>
        <end position="449"/>
    </location>
</feature>
<protein>
    <submittedName>
        <fullName evidence="4">Putative tricarboxylic transport membrane protein</fullName>
    </submittedName>
</protein>
<feature type="transmembrane region" description="Helical" evidence="2">
    <location>
        <begin position="324"/>
        <end position="348"/>
    </location>
</feature>
<evidence type="ECO:0000313" key="4">
    <source>
        <dbReference type="EMBL" id="TCS38805.1"/>
    </source>
</evidence>
<gene>
    <name evidence="4" type="ORF">BCF53_11579</name>
</gene>
<keyword evidence="2" id="KW-0812">Transmembrane</keyword>
<feature type="transmembrane region" description="Helical" evidence="2">
    <location>
        <begin position="122"/>
        <end position="140"/>
    </location>
</feature>
<evidence type="ECO:0000313" key="5">
    <source>
        <dbReference type="Proteomes" id="UP000295793"/>
    </source>
</evidence>
<evidence type="ECO:0000256" key="2">
    <source>
        <dbReference type="SAM" id="Phobius"/>
    </source>
</evidence>
<evidence type="ECO:0000259" key="3">
    <source>
        <dbReference type="Pfam" id="PF01970"/>
    </source>
</evidence>
<keyword evidence="5" id="KW-1185">Reference proteome</keyword>
<accession>A0A4R3I2D4</accession>
<evidence type="ECO:0000256" key="1">
    <source>
        <dbReference type="SAM" id="MobiDB-lite"/>
    </source>
</evidence>
<keyword evidence="2" id="KW-0472">Membrane</keyword>
<feature type="transmembrane region" description="Helical" evidence="2">
    <location>
        <begin position="395"/>
        <end position="413"/>
    </location>
</feature>
<feature type="region of interest" description="Disordered" evidence="1">
    <location>
        <begin position="497"/>
        <end position="520"/>
    </location>
</feature>
<reference evidence="4 5" key="1">
    <citation type="submission" date="2019-03" db="EMBL/GenBank/DDBJ databases">
        <title>Genomic Encyclopedia of Archaeal and Bacterial Type Strains, Phase II (KMG-II): from individual species to whole genera.</title>
        <authorList>
            <person name="Goeker M."/>
        </authorList>
    </citation>
    <scope>NUCLEOTIDE SEQUENCE [LARGE SCALE GENOMIC DNA]</scope>
    <source>
        <strain evidence="4 5">DSM 15388</strain>
    </source>
</reference>
<name>A0A4R3I2D4_9GAMM</name>
<dbReference type="EMBL" id="SLZR01000015">
    <property type="protein sequence ID" value="TCS38805.1"/>
    <property type="molecule type" value="Genomic_DNA"/>
</dbReference>
<organism evidence="4 5">
    <name type="scientific">Reinekea marinisedimentorum</name>
    <dbReference type="NCBI Taxonomy" id="230495"/>
    <lineage>
        <taxon>Bacteria</taxon>
        <taxon>Pseudomonadati</taxon>
        <taxon>Pseudomonadota</taxon>
        <taxon>Gammaproteobacteria</taxon>
        <taxon>Oceanospirillales</taxon>
        <taxon>Saccharospirillaceae</taxon>
        <taxon>Reinekea</taxon>
    </lineage>
</organism>
<dbReference type="InterPro" id="IPR002823">
    <property type="entry name" value="DUF112_TM"/>
</dbReference>
<keyword evidence="2" id="KW-1133">Transmembrane helix</keyword>
<feature type="transmembrane region" description="Helical" evidence="2">
    <location>
        <begin position="147"/>
        <end position="180"/>
    </location>
</feature>
<dbReference type="PANTHER" id="PTHR35342:SF5">
    <property type="entry name" value="TRICARBOXYLIC TRANSPORT PROTEIN"/>
    <property type="match status" value="1"/>
</dbReference>
<dbReference type="OrthoDB" id="9781349at2"/>
<proteinExistence type="predicted"/>
<dbReference type="PANTHER" id="PTHR35342">
    <property type="entry name" value="TRICARBOXYLIC TRANSPORT PROTEIN"/>
    <property type="match status" value="1"/>
</dbReference>
<feature type="transmembrane region" description="Helical" evidence="2">
    <location>
        <begin position="200"/>
        <end position="220"/>
    </location>
</feature>
<feature type="transmembrane region" description="Helical" evidence="2">
    <location>
        <begin position="360"/>
        <end position="383"/>
    </location>
</feature>
<dbReference type="RefSeq" id="WP_132702882.1">
    <property type="nucleotide sequence ID" value="NZ_SLZR01000015.1"/>
</dbReference>
<sequence>MTDFSVILAGFSDALTLTNMLYVIAGVIVGQFVGAMPGIGPVMTMAIAVPFTFVLNPLPAIGLLIGINKGGLVGGAIPAILINTPGTPDAAATAIDGHPLSKKGKPLKALKMALYSSVTGDTFSDIVLITVAAPLAVIALKMGPVEVFALMVFAFSLISGLIGASVTRGIIATALGLLAATVGLDPEHSTPRFLFGFYDLYDGFPIAAVAIGTLAFAEIIRRLISMTGEIRPAVNFPKDQPREDKRISFKEYWSCKFVLLRGALIGTGIGAVPGMGSTAAAFMSYASTKQSSAQPEKFGKGDIRGIAATESANSSVAGADMMPLLTLGLPGSASSAMLIGAFLIQGIQPGPLLFESQGQLVYGLFGAMLMANLCNFIIGLFGLRIWAKLITAPESLIFSAAMVFCVAGVYLATGGIFGVYIMLIFALIGLVMTALNYPVVVFIIAFFLAPRFELALGQSAAILRGDPLRLVNHPVALVLFGMSVFAVYWLNIRKKNNKPKQPKESKSEPEFNENLQPEEA</sequence>
<feature type="transmembrane region" description="Helical" evidence="2">
    <location>
        <begin position="470"/>
        <end position="490"/>
    </location>
</feature>
<comment type="caution">
    <text evidence="4">The sequence shown here is derived from an EMBL/GenBank/DDBJ whole genome shotgun (WGS) entry which is preliminary data.</text>
</comment>
<dbReference type="AlphaFoldDB" id="A0A4R3I2D4"/>
<feature type="domain" description="DUF112" evidence="3">
    <location>
        <begin position="20"/>
        <end position="443"/>
    </location>
</feature>
<dbReference type="Pfam" id="PF01970">
    <property type="entry name" value="TctA"/>
    <property type="match status" value="1"/>
</dbReference>